<dbReference type="GO" id="GO:0000922">
    <property type="term" value="C:spindle pole"/>
    <property type="evidence" value="ECO:0007669"/>
    <property type="project" value="InterPro"/>
</dbReference>
<name>A0A6A5YFW0_9PEZI</name>
<sequence length="963" mass="107884">MDLSEVPDAFDTHQLWRRSIFAREDLISEPDQESTLFPSLQLDINAIKIDNPYAPTKGLEHDLRLPELDVFQFGPLEDLESIHESTLSLDTEKLPPEPESDENLWKIALDLGPTSKDVKFNTWEEFEMSGHRERTPAYISEAGPATFDAVLEAKFAAEGKSKDQAKVLHSEKLLNSLVNAALGRSSVLLRYEPEKNTFIPVVEGGKMSGCTLDSFQSSVRICSTGGENFIFLRDYAEKTYASDSSLPTQIALATAVAAIVSTLEDYLGKHLPSIQSLLQLQKVYDKPHRILAVMREIVQYAKAGRTNEDLVTRLYLKVQVIEHENEWLRAVLLEILSRVSKPWLEFAENWTGLNGIAASALSPDRLKDTFVDVEETSEDAIDSPAVTNYSYKPERMPAFISEDEGIMVFETGKSLRFLESHHAEHPLVAQRRYGIEGLRLDWKHDWQAMENVANKAKEYEKNLMDAIREFRLGNKNVPKAQSDPERLEQSTSIQGLTDDFERYLSETAEMFDSKPEPLPDKSLDDISDLVISCLHCDSDGESMNTSFAPPVSITASLTLTPCFATQARLVNATTLRLFFRSHGLRHHLSLQRQYHLFGDGVFMSRLTSALFSPELETAERRRGIVRTGAPMGLKLGTRSAWPPASSELRLALMGVLSESYHASQLYLSSKKNKNVSGAEDDDLGIRESPNLPGNLSFAIRTLSPEDADKCMDPNSLYALDFLRLQYTAPPPLHLIITSSALEKYDQVFKLLLRIARMLFVVSHQLPREGVDGIPESKAFRLEAHHFVHLIAAYVFDTGIDEAWNSFSSSLDSLEHRLHCEDDAERFGQLVTEGLESVRIAHESCLDGILFALFLRRRQAQVMKLLEDVFEAVLGFAKVAATANHLTKFEDAILVKELYTSFKSKIGVFISVCRGLAGKRGYAKGQAAISGLFGGKRPAEENTVERLLLKLEMNGYFSQPAQPS</sequence>
<evidence type="ECO:0000256" key="1">
    <source>
        <dbReference type="ARBA" id="ARBA00010337"/>
    </source>
</evidence>
<dbReference type="InterPro" id="IPR007259">
    <property type="entry name" value="GCP"/>
</dbReference>
<evidence type="ECO:0000256" key="3">
    <source>
        <dbReference type="ARBA" id="ARBA00022701"/>
    </source>
</evidence>
<dbReference type="GO" id="GO:0051225">
    <property type="term" value="P:spindle assembly"/>
    <property type="evidence" value="ECO:0007669"/>
    <property type="project" value="TreeGrafter"/>
</dbReference>
<evidence type="ECO:0000256" key="4">
    <source>
        <dbReference type="ARBA" id="ARBA00023212"/>
    </source>
</evidence>
<dbReference type="Gene3D" id="1.20.120.1900">
    <property type="entry name" value="Gamma-tubulin complex, C-terminal domain"/>
    <property type="match status" value="1"/>
</dbReference>
<dbReference type="GO" id="GO:0000930">
    <property type="term" value="C:gamma-tubulin complex"/>
    <property type="evidence" value="ECO:0007669"/>
    <property type="project" value="TreeGrafter"/>
</dbReference>
<evidence type="ECO:0000259" key="7">
    <source>
        <dbReference type="Pfam" id="PF17681"/>
    </source>
</evidence>
<gene>
    <name evidence="8" type="ORF">K490DRAFT_36786</name>
</gene>
<organism evidence="8 9">
    <name type="scientific">Saccharata proteae CBS 121410</name>
    <dbReference type="NCBI Taxonomy" id="1314787"/>
    <lineage>
        <taxon>Eukaryota</taxon>
        <taxon>Fungi</taxon>
        <taxon>Dikarya</taxon>
        <taxon>Ascomycota</taxon>
        <taxon>Pezizomycotina</taxon>
        <taxon>Dothideomycetes</taxon>
        <taxon>Dothideomycetes incertae sedis</taxon>
        <taxon>Botryosphaeriales</taxon>
        <taxon>Saccharataceae</taxon>
        <taxon>Saccharata</taxon>
    </lineage>
</organism>
<dbReference type="FunFam" id="1.20.120.1900:FF:000013">
    <property type="entry name" value="Spindle pole body component"/>
    <property type="match status" value="1"/>
</dbReference>
<dbReference type="InterPro" id="IPR040457">
    <property type="entry name" value="GCP_C"/>
</dbReference>
<feature type="domain" description="Gamma tubulin complex component C-terminal" evidence="6">
    <location>
        <begin position="584"/>
        <end position="956"/>
    </location>
</feature>
<comment type="subcellular location">
    <subcellularLocation>
        <location evidence="5">Cytoplasm</location>
        <location evidence="5">Cytoskeleton</location>
        <location evidence="5">Microtubule organizing center</location>
    </subcellularLocation>
</comment>
<evidence type="ECO:0000256" key="2">
    <source>
        <dbReference type="ARBA" id="ARBA00022490"/>
    </source>
</evidence>
<proteinExistence type="inferred from homology"/>
<keyword evidence="9" id="KW-1185">Reference proteome</keyword>
<accession>A0A6A5YFW0</accession>
<dbReference type="GO" id="GO:0007020">
    <property type="term" value="P:microtubule nucleation"/>
    <property type="evidence" value="ECO:0007669"/>
    <property type="project" value="InterPro"/>
</dbReference>
<dbReference type="Pfam" id="PF04130">
    <property type="entry name" value="GCP_C_terminal"/>
    <property type="match status" value="1"/>
</dbReference>
<dbReference type="Proteomes" id="UP000799776">
    <property type="component" value="Unassembled WGS sequence"/>
</dbReference>
<dbReference type="GO" id="GO:0000278">
    <property type="term" value="P:mitotic cell cycle"/>
    <property type="evidence" value="ECO:0007669"/>
    <property type="project" value="TreeGrafter"/>
</dbReference>
<dbReference type="GO" id="GO:0051011">
    <property type="term" value="F:microtubule minus-end binding"/>
    <property type="evidence" value="ECO:0007669"/>
    <property type="project" value="TreeGrafter"/>
</dbReference>
<evidence type="ECO:0000313" key="8">
    <source>
        <dbReference type="EMBL" id="KAF2089681.1"/>
    </source>
</evidence>
<dbReference type="PANTHER" id="PTHR19302">
    <property type="entry name" value="GAMMA TUBULIN COMPLEX PROTEIN"/>
    <property type="match status" value="1"/>
</dbReference>
<comment type="similarity">
    <text evidence="1 5">Belongs to the TUBGCP family.</text>
</comment>
<dbReference type="GO" id="GO:0005816">
    <property type="term" value="C:spindle pole body"/>
    <property type="evidence" value="ECO:0007669"/>
    <property type="project" value="UniProtKB-ARBA"/>
</dbReference>
<dbReference type="InterPro" id="IPR042241">
    <property type="entry name" value="GCP_C_sf"/>
</dbReference>
<feature type="domain" description="Gamma tubulin complex component protein N-terminal" evidence="7">
    <location>
        <begin position="175"/>
        <end position="437"/>
    </location>
</feature>
<dbReference type="AlphaFoldDB" id="A0A6A5YFW0"/>
<dbReference type="PANTHER" id="PTHR19302:SF70">
    <property type="entry name" value="GAMMA-TUBULIN COMPLEX COMPONENT 6"/>
    <property type="match status" value="1"/>
</dbReference>
<dbReference type="InterPro" id="IPR041470">
    <property type="entry name" value="GCP_N"/>
</dbReference>
<keyword evidence="4 5" id="KW-0206">Cytoskeleton</keyword>
<dbReference type="GO" id="GO:0051321">
    <property type="term" value="P:meiotic cell cycle"/>
    <property type="evidence" value="ECO:0007669"/>
    <property type="project" value="TreeGrafter"/>
</dbReference>
<evidence type="ECO:0000256" key="5">
    <source>
        <dbReference type="RuleBase" id="RU363050"/>
    </source>
</evidence>
<dbReference type="Pfam" id="PF17681">
    <property type="entry name" value="GCP_N_terminal"/>
    <property type="match status" value="1"/>
</dbReference>
<reference evidence="8" key="1">
    <citation type="journal article" date="2020" name="Stud. Mycol.">
        <title>101 Dothideomycetes genomes: a test case for predicting lifestyles and emergence of pathogens.</title>
        <authorList>
            <person name="Haridas S."/>
            <person name="Albert R."/>
            <person name="Binder M."/>
            <person name="Bloem J."/>
            <person name="Labutti K."/>
            <person name="Salamov A."/>
            <person name="Andreopoulos B."/>
            <person name="Baker S."/>
            <person name="Barry K."/>
            <person name="Bills G."/>
            <person name="Bluhm B."/>
            <person name="Cannon C."/>
            <person name="Castanera R."/>
            <person name="Culley D."/>
            <person name="Daum C."/>
            <person name="Ezra D."/>
            <person name="Gonzalez J."/>
            <person name="Henrissat B."/>
            <person name="Kuo A."/>
            <person name="Liang C."/>
            <person name="Lipzen A."/>
            <person name="Lutzoni F."/>
            <person name="Magnuson J."/>
            <person name="Mondo S."/>
            <person name="Nolan M."/>
            <person name="Ohm R."/>
            <person name="Pangilinan J."/>
            <person name="Park H.-J."/>
            <person name="Ramirez L."/>
            <person name="Alfaro M."/>
            <person name="Sun H."/>
            <person name="Tritt A."/>
            <person name="Yoshinaga Y."/>
            <person name="Zwiers L.-H."/>
            <person name="Turgeon B."/>
            <person name="Goodwin S."/>
            <person name="Spatafora J."/>
            <person name="Crous P."/>
            <person name="Grigoriev I."/>
        </authorList>
    </citation>
    <scope>NUCLEOTIDE SEQUENCE</scope>
    <source>
        <strain evidence="8">CBS 121410</strain>
    </source>
</reference>
<keyword evidence="3 5" id="KW-0493">Microtubule</keyword>
<protein>
    <recommendedName>
        <fullName evidence="5">Spindle pole body component</fullName>
    </recommendedName>
</protein>
<dbReference type="GO" id="GO:0043015">
    <property type="term" value="F:gamma-tubulin binding"/>
    <property type="evidence" value="ECO:0007669"/>
    <property type="project" value="InterPro"/>
</dbReference>
<dbReference type="GO" id="GO:0031122">
    <property type="term" value="P:cytoplasmic microtubule organization"/>
    <property type="evidence" value="ECO:0007669"/>
    <property type="project" value="TreeGrafter"/>
</dbReference>
<evidence type="ECO:0000313" key="9">
    <source>
        <dbReference type="Proteomes" id="UP000799776"/>
    </source>
</evidence>
<evidence type="ECO:0000259" key="6">
    <source>
        <dbReference type="Pfam" id="PF04130"/>
    </source>
</evidence>
<keyword evidence="2 5" id="KW-0963">Cytoplasm</keyword>
<dbReference type="OrthoDB" id="775571at2759"/>
<dbReference type="EMBL" id="ML978714">
    <property type="protein sequence ID" value="KAF2089681.1"/>
    <property type="molecule type" value="Genomic_DNA"/>
</dbReference>
<dbReference type="GO" id="GO:0005874">
    <property type="term" value="C:microtubule"/>
    <property type="evidence" value="ECO:0007669"/>
    <property type="project" value="UniProtKB-KW"/>
</dbReference>